<evidence type="ECO:0000256" key="1">
    <source>
        <dbReference type="ARBA" id="ARBA00022801"/>
    </source>
</evidence>
<evidence type="ECO:0000313" key="3">
    <source>
        <dbReference type="EMBL" id="RKI86897.1"/>
    </source>
</evidence>
<dbReference type="RefSeq" id="WP_120472454.1">
    <property type="nucleotide sequence ID" value="NZ_RAYQ01000056.1"/>
</dbReference>
<dbReference type="EMBL" id="RAYQ01000056">
    <property type="protein sequence ID" value="RKI86897.1"/>
    <property type="molecule type" value="Genomic_DNA"/>
</dbReference>
<dbReference type="PANTHER" id="PTHR10885:SF0">
    <property type="entry name" value="ISOPENTENYL-DIPHOSPHATE DELTA-ISOMERASE"/>
    <property type="match status" value="1"/>
</dbReference>
<gene>
    <name evidence="3" type="ORF">D7V94_22300</name>
</gene>
<dbReference type="SUPFAM" id="SSF55811">
    <property type="entry name" value="Nudix"/>
    <property type="match status" value="1"/>
</dbReference>
<dbReference type="CDD" id="cd04693">
    <property type="entry name" value="NUDIX_Hydrolase"/>
    <property type="match status" value="1"/>
</dbReference>
<dbReference type="InterPro" id="IPR020084">
    <property type="entry name" value="NUDIX_hydrolase_CS"/>
</dbReference>
<comment type="caution">
    <text evidence="3">The sequence shown here is derived from an EMBL/GenBank/DDBJ whole genome shotgun (WGS) entry which is preliminary data.</text>
</comment>
<dbReference type="PANTHER" id="PTHR10885">
    <property type="entry name" value="ISOPENTENYL-DIPHOSPHATE DELTA-ISOMERASE"/>
    <property type="match status" value="1"/>
</dbReference>
<name>A0A3A9A656_9FIRM</name>
<dbReference type="Proteomes" id="UP000280696">
    <property type="component" value="Unassembled WGS sequence"/>
</dbReference>
<evidence type="ECO:0000313" key="4">
    <source>
        <dbReference type="Proteomes" id="UP000280696"/>
    </source>
</evidence>
<keyword evidence="4" id="KW-1185">Reference proteome</keyword>
<dbReference type="PROSITE" id="PS00893">
    <property type="entry name" value="NUDIX_BOX"/>
    <property type="match status" value="1"/>
</dbReference>
<reference evidence="3 4" key="1">
    <citation type="submission" date="2018-09" db="EMBL/GenBank/DDBJ databases">
        <title>Murine metabolic-syndrome-specific gut microbial biobank.</title>
        <authorList>
            <person name="Liu C."/>
        </authorList>
    </citation>
    <scope>NUCLEOTIDE SEQUENCE [LARGE SCALE GENOMIC DNA]</scope>
    <source>
        <strain evidence="3 4">0.1xD8-82</strain>
    </source>
</reference>
<protein>
    <submittedName>
        <fullName evidence="3">NUDIX domain-containing protein</fullName>
    </submittedName>
</protein>
<dbReference type="InterPro" id="IPR015797">
    <property type="entry name" value="NUDIX_hydrolase-like_dom_sf"/>
</dbReference>
<dbReference type="AlphaFoldDB" id="A0A3A9A656"/>
<dbReference type="Pfam" id="PF00293">
    <property type="entry name" value="NUDIX"/>
    <property type="match status" value="1"/>
</dbReference>
<dbReference type="GO" id="GO:0016787">
    <property type="term" value="F:hydrolase activity"/>
    <property type="evidence" value="ECO:0007669"/>
    <property type="project" value="UniProtKB-KW"/>
</dbReference>
<organism evidence="3 4">
    <name type="scientific">Parablautia intestinalis</name>
    <dbReference type="NCBI Taxonomy" id="2320100"/>
    <lineage>
        <taxon>Bacteria</taxon>
        <taxon>Bacillati</taxon>
        <taxon>Bacillota</taxon>
        <taxon>Clostridia</taxon>
        <taxon>Lachnospirales</taxon>
        <taxon>Lachnospiraceae</taxon>
        <taxon>Parablautia</taxon>
    </lineage>
</organism>
<dbReference type="OrthoDB" id="9786032at2"/>
<sequence length="161" mass="18555">MLEMWDLYNGKREKTGKVLPRGVPVPKGLYHLTVSAWIVNSQGQYLLSQRHPQKTYPLCWECTGGSVLAGEDSLSGAVREVKEELGIILNPFKAEMIYHTKREDIQEFYDVWLFHADVDISEITMQETEVVGVQWVNRDGLIDMLHSGKLHPMIDYIEEMF</sequence>
<evidence type="ECO:0000259" key="2">
    <source>
        <dbReference type="PROSITE" id="PS51462"/>
    </source>
</evidence>
<dbReference type="InterPro" id="IPR000086">
    <property type="entry name" value="NUDIX_hydrolase_dom"/>
</dbReference>
<accession>A0A3A9A656</accession>
<dbReference type="Gene3D" id="3.90.79.10">
    <property type="entry name" value="Nucleoside Triphosphate Pyrophosphohydrolase"/>
    <property type="match status" value="1"/>
</dbReference>
<dbReference type="PROSITE" id="PS51462">
    <property type="entry name" value="NUDIX"/>
    <property type="match status" value="1"/>
</dbReference>
<proteinExistence type="predicted"/>
<feature type="domain" description="Nudix hydrolase" evidence="2">
    <location>
        <begin position="29"/>
        <end position="158"/>
    </location>
</feature>
<keyword evidence="1" id="KW-0378">Hydrolase</keyword>